<dbReference type="SMART" id="SM00342">
    <property type="entry name" value="HTH_ARAC"/>
    <property type="match status" value="1"/>
</dbReference>
<organism evidence="5 9">
    <name type="scientific">Puniceicoccus vermicola</name>
    <dbReference type="NCBI Taxonomy" id="388746"/>
    <lineage>
        <taxon>Bacteria</taxon>
        <taxon>Pseudomonadati</taxon>
        <taxon>Verrucomicrobiota</taxon>
        <taxon>Opitutia</taxon>
        <taxon>Puniceicoccales</taxon>
        <taxon>Puniceicoccaceae</taxon>
        <taxon>Puniceicoccus</taxon>
    </lineage>
</organism>
<proteinExistence type="predicted"/>
<comment type="caution">
    <text evidence="5">The sequence shown here is derived from an EMBL/GenBank/DDBJ whole genome shotgun (WGS) entry which is preliminary data.</text>
</comment>
<dbReference type="InterPro" id="IPR018060">
    <property type="entry name" value="HTH_AraC"/>
</dbReference>
<dbReference type="AlphaFoldDB" id="A0A7X1E3I7"/>
<dbReference type="GO" id="GO:0043565">
    <property type="term" value="F:sequence-specific DNA binding"/>
    <property type="evidence" value="ECO:0007669"/>
    <property type="project" value="InterPro"/>
</dbReference>
<dbReference type="InterPro" id="IPR014710">
    <property type="entry name" value="RmlC-like_jellyroll"/>
</dbReference>
<dbReference type="GO" id="GO:0003700">
    <property type="term" value="F:DNA-binding transcription factor activity"/>
    <property type="evidence" value="ECO:0007669"/>
    <property type="project" value="InterPro"/>
</dbReference>
<dbReference type="PROSITE" id="PS00041">
    <property type="entry name" value="HTH_ARAC_FAMILY_1"/>
    <property type="match status" value="1"/>
</dbReference>
<dbReference type="InterPro" id="IPR011051">
    <property type="entry name" value="RmlC_Cupin_sf"/>
</dbReference>
<evidence type="ECO:0000259" key="4">
    <source>
        <dbReference type="PROSITE" id="PS01124"/>
    </source>
</evidence>
<dbReference type="PANTHER" id="PTHR43280">
    <property type="entry name" value="ARAC-FAMILY TRANSCRIPTIONAL REGULATOR"/>
    <property type="match status" value="1"/>
</dbReference>
<dbReference type="InterPro" id="IPR018062">
    <property type="entry name" value="HTH_AraC-typ_CS"/>
</dbReference>
<evidence type="ECO:0000313" key="7">
    <source>
        <dbReference type="EMBL" id="MBC2603171.1"/>
    </source>
</evidence>
<dbReference type="EMBL" id="JACHVA010000124">
    <property type="protein sequence ID" value="MBC2603196.1"/>
    <property type="molecule type" value="Genomic_DNA"/>
</dbReference>
<dbReference type="InterPro" id="IPR020449">
    <property type="entry name" value="Tscrpt_reg_AraC-type_HTH"/>
</dbReference>
<dbReference type="InterPro" id="IPR009057">
    <property type="entry name" value="Homeodomain-like_sf"/>
</dbReference>
<evidence type="ECO:0000313" key="8">
    <source>
        <dbReference type="EMBL" id="MBC2603196.1"/>
    </source>
</evidence>
<dbReference type="Pfam" id="PF02311">
    <property type="entry name" value="AraC_binding"/>
    <property type="match status" value="1"/>
</dbReference>
<dbReference type="SUPFAM" id="SSF46689">
    <property type="entry name" value="Homeodomain-like"/>
    <property type="match status" value="1"/>
</dbReference>
<feature type="domain" description="HTH araC/xylS-type" evidence="4">
    <location>
        <begin position="185"/>
        <end position="284"/>
    </location>
</feature>
<evidence type="ECO:0000313" key="5">
    <source>
        <dbReference type="EMBL" id="MBC2601023.1"/>
    </source>
</evidence>
<dbReference type="InterPro" id="IPR001387">
    <property type="entry name" value="Cro/C1-type_HTH"/>
</dbReference>
<dbReference type="CDD" id="cd00093">
    <property type="entry name" value="HTH_XRE"/>
    <property type="match status" value="1"/>
</dbReference>
<keyword evidence="1" id="KW-0805">Transcription regulation</keyword>
<keyword evidence="9" id="KW-1185">Reference proteome</keyword>
<dbReference type="EMBL" id="JACHVA010000123">
    <property type="protein sequence ID" value="MBC2603171.1"/>
    <property type="molecule type" value="Genomic_DNA"/>
</dbReference>
<dbReference type="Gene3D" id="1.10.10.60">
    <property type="entry name" value="Homeodomain-like"/>
    <property type="match status" value="2"/>
</dbReference>
<dbReference type="InterPro" id="IPR003313">
    <property type="entry name" value="AraC-bd"/>
</dbReference>
<dbReference type="Gene3D" id="2.60.120.10">
    <property type="entry name" value="Jelly Rolls"/>
    <property type="match status" value="1"/>
</dbReference>
<evidence type="ECO:0000313" key="9">
    <source>
        <dbReference type="Proteomes" id="UP000525652"/>
    </source>
</evidence>
<dbReference type="RefSeq" id="WP_185691751.1">
    <property type="nucleotide sequence ID" value="NZ_JACHVA010000044.1"/>
</dbReference>
<dbReference type="EMBL" id="JACHVA010000044">
    <property type="protein sequence ID" value="MBC2601023.1"/>
    <property type="molecule type" value="Genomic_DNA"/>
</dbReference>
<keyword evidence="3" id="KW-0804">Transcription</keyword>
<dbReference type="PANTHER" id="PTHR43280:SF27">
    <property type="entry name" value="TRANSCRIPTIONAL REGULATOR MTLR"/>
    <property type="match status" value="1"/>
</dbReference>
<sequence length="288" mass="32578">MIPDPPQLEALSGGQIGVKVSTFSKPSVDSHWHFHPEVEVVWIEKGRGLLHSGRAMRPYGPGDLVLTGSNLPHAFTSDPSNKSGAKWTVLHFRPLAWGENFWALPENRPTRLLLDQAERGAIFPKYSANNCYEILRRMENRTKMDAPIALLLDLLHSLAITTSHEWLNTPNFSVKKAAHIDSRLESVLRKIETRFTESNLTQAEIAKGIGMSPQAFSRFFKNKSGRHFHRHLNELRVARACSILIGSRKSVTEIAYAVGFSNLSNFNRRFREITGMPPTAFRSNFYKD</sequence>
<evidence type="ECO:0000313" key="6">
    <source>
        <dbReference type="EMBL" id="MBC2602966.1"/>
    </source>
</evidence>
<protein>
    <submittedName>
        <fullName evidence="5">AraC family transcriptional regulator</fullName>
    </submittedName>
</protein>
<dbReference type="PROSITE" id="PS01124">
    <property type="entry name" value="HTH_ARAC_FAMILY_2"/>
    <property type="match status" value="1"/>
</dbReference>
<reference evidence="5 9" key="1">
    <citation type="submission" date="2020-07" db="EMBL/GenBank/DDBJ databases">
        <authorList>
            <person name="Feng X."/>
        </authorList>
    </citation>
    <scope>NUCLEOTIDE SEQUENCE [LARGE SCALE GENOMIC DNA]</scope>
    <source>
        <strain evidence="5 9">JCM14086</strain>
    </source>
</reference>
<evidence type="ECO:0000256" key="2">
    <source>
        <dbReference type="ARBA" id="ARBA00023125"/>
    </source>
</evidence>
<dbReference type="SUPFAM" id="SSF51182">
    <property type="entry name" value="RmlC-like cupins"/>
    <property type="match status" value="1"/>
</dbReference>
<evidence type="ECO:0000256" key="1">
    <source>
        <dbReference type="ARBA" id="ARBA00023015"/>
    </source>
</evidence>
<accession>A0A7X1E3I7</accession>
<keyword evidence="2" id="KW-0238">DNA-binding</keyword>
<dbReference type="Pfam" id="PF12833">
    <property type="entry name" value="HTH_18"/>
    <property type="match status" value="1"/>
</dbReference>
<name>A0A7X1E3I7_9BACT</name>
<dbReference type="Proteomes" id="UP000525652">
    <property type="component" value="Unassembled WGS sequence"/>
</dbReference>
<dbReference type="EMBL" id="JACHVA010000110">
    <property type="protein sequence ID" value="MBC2602966.1"/>
    <property type="molecule type" value="Genomic_DNA"/>
</dbReference>
<evidence type="ECO:0000256" key="3">
    <source>
        <dbReference type="ARBA" id="ARBA00023163"/>
    </source>
</evidence>
<dbReference type="PRINTS" id="PR00032">
    <property type="entry name" value="HTHARAC"/>
</dbReference>
<gene>
    <name evidence="5" type="ORF">H5P30_04435</name>
    <name evidence="6" type="ORF">H5P30_14375</name>
    <name evidence="7" type="ORF">H5P30_15420</name>
    <name evidence="8" type="ORF">H5P30_15545</name>
</gene>